<dbReference type="AlphaFoldDB" id="A0A5B7DR26"/>
<evidence type="ECO:0008006" key="4">
    <source>
        <dbReference type="Google" id="ProtNLM"/>
    </source>
</evidence>
<dbReference type="EMBL" id="VSRR010001266">
    <property type="protein sequence ID" value="MPC23910.1"/>
    <property type="molecule type" value="Genomic_DNA"/>
</dbReference>
<name>A0A5B7DR26_PORTR</name>
<evidence type="ECO:0000256" key="1">
    <source>
        <dbReference type="SAM" id="SignalP"/>
    </source>
</evidence>
<evidence type="ECO:0000313" key="3">
    <source>
        <dbReference type="Proteomes" id="UP000324222"/>
    </source>
</evidence>
<sequence>MAAFFLILVLLSGFSVTFEVTVTISTCNTRQASMFSLTSFARESRACAPRARARDEVTTVPAGCPRLAAVAEALYIAGCSVPYHSYCTFGLLV</sequence>
<accession>A0A5B7DR26</accession>
<organism evidence="2 3">
    <name type="scientific">Portunus trituberculatus</name>
    <name type="common">Swimming crab</name>
    <name type="synonym">Neptunus trituberculatus</name>
    <dbReference type="NCBI Taxonomy" id="210409"/>
    <lineage>
        <taxon>Eukaryota</taxon>
        <taxon>Metazoa</taxon>
        <taxon>Ecdysozoa</taxon>
        <taxon>Arthropoda</taxon>
        <taxon>Crustacea</taxon>
        <taxon>Multicrustacea</taxon>
        <taxon>Malacostraca</taxon>
        <taxon>Eumalacostraca</taxon>
        <taxon>Eucarida</taxon>
        <taxon>Decapoda</taxon>
        <taxon>Pleocyemata</taxon>
        <taxon>Brachyura</taxon>
        <taxon>Eubrachyura</taxon>
        <taxon>Portunoidea</taxon>
        <taxon>Portunidae</taxon>
        <taxon>Portuninae</taxon>
        <taxon>Portunus</taxon>
    </lineage>
</organism>
<feature type="chain" id="PRO_5022841949" description="Secreted protein" evidence="1">
    <location>
        <begin position="18"/>
        <end position="93"/>
    </location>
</feature>
<protein>
    <recommendedName>
        <fullName evidence="4">Secreted protein</fullName>
    </recommendedName>
</protein>
<dbReference type="Proteomes" id="UP000324222">
    <property type="component" value="Unassembled WGS sequence"/>
</dbReference>
<comment type="caution">
    <text evidence="2">The sequence shown here is derived from an EMBL/GenBank/DDBJ whole genome shotgun (WGS) entry which is preliminary data.</text>
</comment>
<evidence type="ECO:0000313" key="2">
    <source>
        <dbReference type="EMBL" id="MPC23910.1"/>
    </source>
</evidence>
<keyword evidence="1" id="KW-0732">Signal</keyword>
<gene>
    <name evidence="2" type="ORF">E2C01_016979</name>
</gene>
<reference evidence="2 3" key="1">
    <citation type="submission" date="2019-05" db="EMBL/GenBank/DDBJ databases">
        <title>Another draft genome of Portunus trituberculatus and its Hox gene families provides insights of decapod evolution.</title>
        <authorList>
            <person name="Jeong J.-H."/>
            <person name="Song I."/>
            <person name="Kim S."/>
            <person name="Choi T."/>
            <person name="Kim D."/>
            <person name="Ryu S."/>
            <person name="Kim W."/>
        </authorList>
    </citation>
    <scope>NUCLEOTIDE SEQUENCE [LARGE SCALE GENOMIC DNA]</scope>
    <source>
        <tissue evidence="2">Muscle</tissue>
    </source>
</reference>
<proteinExistence type="predicted"/>
<feature type="signal peptide" evidence="1">
    <location>
        <begin position="1"/>
        <end position="17"/>
    </location>
</feature>
<keyword evidence="3" id="KW-1185">Reference proteome</keyword>